<proteinExistence type="predicted"/>
<protein>
    <recommendedName>
        <fullName evidence="3">Methionyl-tRNA synthetase</fullName>
    </recommendedName>
</protein>
<accession>A0A371FL35</accession>
<dbReference type="STRING" id="157652.A0A371FL35"/>
<comment type="caution">
    <text evidence="1">The sequence shown here is derived from an EMBL/GenBank/DDBJ whole genome shotgun (WGS) entry which is preliminary data.</text>
</comment>
<dbReference type="PANTHER" id="PTHR33320:SF32">
    <property type="entry name" value="METHIONYL-TRNA SYNTHETASE"/>
    <property type="match status" value="1"/>
</dbReference>
<evidence type="ECO:0000313" key="2">
    <source>
        <dbReference type="Proteomes" id="UP000257109"/>
    </source>
</evidence>
<dbReference type="PANTHER" id="PTHR33320">
    <property type="entry name" value="METHIONYL-TRNA SYNTHETASE"/>
    <property type="match status" value="1"/>
</dbReference>
<evidence type="ECO:0008006" key="3">
    <source>
        <dbReference type="Google" id="ProtNLM"/>
    </source>
</evidence>
<name>A0A371FL35_MUCPR</name>
<feature type="non-terminal residue" evidence="1">
    <location>
        <position position="1"/>
    </location>
</feature>
<evidence type="ECO:0000313" key="1">
    <source>
        <dbReference type="EMBL" id="RDX79055.1"/>
    </source>
</evidence>
<dbReference type="OrthoDB" id="610577at2759"/>
<gene>
    <name evidence="1" type="ORF">CR513_40566</name>
</gene>
<organism evidence="1 2">
    <name type="scientific">Mucuna pruriens</name>
    <name type="common">Velvet bean</name>
    <name type="synonym">Dolichos pruriens</name>
    <dbReference type="NCBI Taxonomy" id="157652"/>
    <lineage>
        <taxon>Eukaryota</taxon>
        <taxon>Viridiplantae</taxon>
        <taxon>Streptophyta</taxon>
        <taxon>Embryophyta</taxon>
        <taxon>Tracheophyta</taxon>
        <taxon>Spermatophyta</taxon>
        <taxon>Magnoliopsida</taxon>
        <taxon>eudicotyledons</taxon>
        <taxon>Gunneridae</taxon>
        <taxon>Pentapetalae</taxon>
        <taxon>rosids</taxon>
        <taxon>fabids</taxon>
        <taxon>Fabales</taxon>
        <taxon>Fabaceae</taxon>
        <taxon>Papilionoideae</taxon>
        <taxon>50 kb inversion clade</taxon>
        <taxon>NPAAA clade</taxon>
        <taxon>indigoferoid/millettioid clade</taxon>
        <taxon>Phaseoleae</taxon>
        <taxon>Mucuna</taxon>
    </lineage>
</organism>
<dbReference type="AlphaFoldDB" id="A0A371FL35"/>
<dbReference type="EMBL" id="QJKJ01008657">
    <property type="protein sequence ID" value="RDX79055.1"/>
    <property type="molecule type" value="Genomic_DNA"/>
</dbReference>
<keyword evidence="2" id="KW-1185">Reference proteome</keyword>
<reference evidence="1" key="1">
    <citation type="submission" date="2018-05" db="EMBL/GenBank/DDBJ databases">
        <title>Draft genome of Mucuna pruriens seed.</title>
        <authorList>
            <person name="Nnadi N.E."/>
            <person name="Vos R."/>
            <person name="Hasami M.H."/>
            <person name="Devisetty U.K."/>
            <person name="Aguiy J.C."/>
        </authorList>
    </citation>
    <scope>NUCLEOTIDE SEQUENCE [LARGE SCALE GENOMIC DNA]</scope>
    <source>
        <strain evidence="1">JCA_2017</strain>
    </source>
</reference>
<sequence length="69" mass="8104">MCLVFVCDEEKRVLGRQTAPGACPYCGGMVQAIDVESRWRFCFLPLCFKTKRKYYCTKCTRRLEVIDNR</sequence>
<dbReference type="Proteomes" id="UP000257109">
    <property type="component" value="Unassembled WGS sequence"/>
</dbReference>